<name>A0A9I9E6D2_CUCME</name>
<evidence type="ECO:0000313" key="1">
    <source>
        <dbReference type="EnsemblPlants" id="MELO3C029394.2.1"/>
    </source>
</evidence>
<sequence length="60" mass="6768">MKGRQIIKMKKKERPITVSLVSFDHLVKSSFPTLHQPLLGGRLEVNEQGESSTPATDRSY</sequence>
<protein>
    <submittedName>
        <fullName evidence="1">Uncharacterized protein</fullName>
    </submittedName>
</protein>
<proteinExistence type="predicted"/>
<dbReference type="Gramene" id="MELO3C029394.2.1">
    <property type="protein sequence ID" value="MELO3C029394.2.1"/>
    <property type="gene ID" value="MELO3C029394.2"/>
</dbReference>
<accession>A0A9I9E6D2</accession>
<reference evidence="1" key="1">
    <citation type="submission" date="2023-03" db="UniProtKB">
        <authorList>
            <consortium name="EnsemblPlants"/>
        </authorList>
    </citation>
    <scope>IDENTIFICATION</scope>
</reference>
<dbReference type="EnsemblPlants" id="MELO3C029394.2.1">
    <property type="protein sequence ID" value="MELO3C029394.2.1"/>
    <property type="gene ID" value="MELO3C029394.2"/>
</dbReference>
<organism evidence="1">
    <name type="scientific">Cucumis melo</name>
    <name type="common">Muskmelon</name>
    <dbReference type="NCBI Taxonomy" id="3656"/>
    <lineage>
        <taxon>Eukaryota</taxon>
        <taxon>Viridiplantae</taxon>
        <taxon>Streptophyta</taxon>
        <taxon>Embryophyta</taxon>
        <taxon>Tracheophyta</taxon>
        <taxon>Spermatophyta</taxon>
        <taxon>Magnoliopsida</taxon>
        <taxon>eudicotyledons</taxon>
        <taxon>Gunneridae</taxon>
        <taxon>Pentapetalae</taxon>
        <taxon>rosids</taxon>
        <taxon>fabids</taxon>
        <taxon>Cucurbitales</taxon>
        <taxon>Cucurbitaceae</taxon>
        <taxon>Benincaseae</taxon>
        <taxon>Cucumis</taxon>
    </lineage>
</organism>
<dbReference type="AlphaFoldDB" id="A0A9I9E6D2"/>